<gene>
    <name evidence="3" type="ORF">PSU4_12810</name>
</gene>
<reference evidence="3 4" key="1">
    <citation type="submission" date="2019-07" db="EMBL/GenBank/DDBJ databases">
        <title>Whole genome shotgun sequence of Pseudonocardia sulfidoxydans NBRC 16205.</title>
        <authorList>
            <person name="Hosoyama A."/>
            <person name="Uohara A."/>
            <person name="Ohji S."/>
            <person name="Ichikawa N."/>
        </authorList>
    </citation>
    <scope>NUCLEOTIDE SEQUENCE [LARGE SCALE GENOMIC DNA]</scope>
    <source>
        <strain evidence="3 4">NBRC 16205</strain>
    </source>
</reference>
<dbReference type="InterPro" id="IPR009061">
    <property type="entry name" value="DNA-bd_dom_put_sf"/>
</dbReference>
<dbReference type="GO" id="GO:0003677">
    <property type="term" value="F:DNA binding"/>
    <property type="evidence" value="ECO:0007669"/>
    <property type="project" value="UniProtKB-KW"/>
</dbReference>
<name>A0A511DCP7_9PSEU</name>
<feature type="domain" description="HTH merR-type" evidence="2">
    <location>
        <begin position="7"/>
        <end position="76"/>
    </location>
</feature>
<evidence type="ECO:0000313" key="3">
    <source>
        <dbReference type="EMBL" id="GEL22327.1"/>
    </source>
</evidence>
<dbReference type="AlphaFoldDB" id="A0A511DCP7"/>
<dbReference type="InterPro" id="IPR047057">
    <property type="entry name" value="MerR_fam"/>
</dbReference>
<dbReference type="Proteomes" id="UP000321685">
    <property type="component" value="Unassembled WGS sequence"/>
</dbReference>
<dbReference type="GO" id="GO:0003700">
    <property type="term" value="F:DNA-binding transcription factor activity"/>
    <property type="evidence" value="ECO:0007669"/>
    <property type="project" value="InterPro"/>
</dbReference>
<dbReference type="EMBL" id="BJVJ01000008">
    <property type="protein sequence ID" value="GEL22327.1"/>
    <property type="molecule type" value="Genomic_DNA"/>
</dbReference>
<dbReference type="InterPro" id="IPR012925">
    <property type="entry name" value="TipAS_dom"/>
</dbReference>
<dbReference type="PROSITE" id="PS50937">
    <property type="entry name" value="HTH_MERR_2"/>
    <property type="match status" value="1"/>
</dbReference>
<keyword evidence="1" id="KW-0238">DNA-binding</keyword>
<dbReference type="OrthoDB" id="9809391at2"/>
<dbReference type="InterPro" id="IPR000551">
    <property type="entry name" value="MerR-type_HTH_dom"/>
</dbReference>
<protein>
    <submittedName>
        <fullName evidence="3">MerR family transcriptional regulator</fullName>
    </submittedName>
</protein>
<evidence type="ECO:0000313" key="4">
    <source>
        <dbReference type="Proteomes" id="UP000321685"/>
    </source>
</evidence>
<evidence type="ECO:0000256" key="1">
    <source>
        <dbReference type="ARBA" id="ARBA00023125"/>
    </source>
</evidence>
<dbReference type="SMART" id="SM00422">
    <property type="entry name" value="HTH_MERR"/>
    <property type="match status" value="1"/>
</dbReference>
<comment type="caution">
    <text evidence="3">The sequence shown here is derived from an EMBL/GenBank/DDBJ whole genome shotgun (WGS) entry which is preliminary data.</text>
</comment>
<dbReference type="PRINTS" id="PR00040">
    <property type="entry name" value="HTHMERR"/>
</dbReference>
<keyword evidence="4" id="KW-1185">Reference proteome</keyword>
<dbReference type="Gene3D" id="1.10.1660.10">
    <property type="match status" value="1"/>
</dbReference>
<dbReference type="PANTHER" id="PTHR30204">
    <property type="entry name" value="REDOX-CYCLING DRUG-SENSING TRANSCRIPTIONAL ACTIVATOR SOXR"/>
    <property type="match status" value="1"/>
</dbReference>
<sequence length="249" mass="27324">MRDHAQLWKVGELADTTGLTVRTLHYWGELGLVVPSSRTTSGHRLYGVADVERVYQVVALRELGLSLDAIGRVLDEGGPGLAGVLEAHVTQVRAQLDALRTLEATLSVLVTRVRRTGSPAPSDLLGLIDEVSKMNEKFNEYFTDEQLATLSRRREQLGEDRIAEAESEWPILIAKVQAEKDAGTDPGEPRVQALAARWMELLAEFDGGDPAIREANGRMLTENQSEVGGGSHIVELIDYINSSNQARQN</sequence>
<evidence type="ECO:0000259" key="2">
    <source>
        <dbReference type="PROSITE" id="PS50937"/>
    </source>
</evidence>
<dbReference type="SUPFAM" id="SSF46955">
    <property type="entry name" value="Putative DNA-binding domain"/>
    <property type="match status" value="1"/>
</dbReference>
<organism evidence="3 4">
    <name type="scientific">Pseudonocardia sulfidoxydans NBRC 16205</name>
    <dbReference type="NCBI Taxonomy" id="1223511"/>
    <lineage>
        <taxon>Bacteria</taxon>
        <taxon>Bacillati</taxon>
        <taxon>Actinomycetota</taxon>
        <taxon>Actinomycetes</taxon>
        <taxon>Pseudonocardiales</taxon>
        <taxon>Pseudonocardiaceae</taxon>
        <taxon>Pseudonocardia</taxon>
    </lineage>
</organism>
<dbReference type="Pfam" id="PF13411">
    <property type="entry name" value="MerR_1"/>
    <property type="match status" value="1"/>
</dbReference>
<dbReference type="RefSeq" id="WP_147103385.1">
    <property type="nucleotide sequence ID" value="NZ_BJVJ01000008.1"/>
</dbReference>
<dbReference type="PANTHER" id="PTHR30204:SF90">
    <property type="entry name" value="HTH-TYPE TRANSCRIPTIONAL ACTIVATOR MTA"/>
    <property type="match status" value="1"/>
</dbReference>
<dbReference type="Pfam" id="PF07739">
    <property type="entry name" value="TipAS"/>
    <property type="match status" value="1"/>
</dbReference>
<proteinExistence type="predicted"/>
<accession>A0A511DCP7</accession>